<reference evidence="1 2" key="1">
    <citation type="submission" date="2020-02" db="EMBL/GenBank/DDBJ databases">
        <title>Ideonella bacterium strain TBM-1.</title>
        <authorList>
            <person name="Chen W.-M."/>
        </authorList>
    </citation>
    <scope>NUCLEOTIDE SEQUENCE [LARGE SCALE GENOMIC DNA]</scope>
    <source>
        <strain evidence="1 2">TBM-1</strain>
    </source>
</reference>
<organism evidence="1 2">
    <name type="scientific">Ideonella livida</name>
    <dbReference type="NCBI Taxonomy" id="2707176"/>
    <lineage>
        <taxon>Bacteria</taxon>
        <taxon>Pseudomonadati</taxon>
        <taxon>Pseudomonadota</taxon>
        <taxon>Betaproteobacteria</taxon>
        <taxon>Burkholderiales</taxon>
        <taxon>Sphaerotilaceae</taxon>
        <taxon>Ideonella</taxon>
    </lineage>
</organism>
<gene>
    <name evidence="1" type="ORF">G3A44_09305</name>
</gene>
<proteinExistence type="predicted"/>
<dbReference type="RefSeq" id="WP_163457244.1">
    <property type="nucleotide sequence ID" value="NZ_JAAGOH010000009.1"/>
</dbReference>
<accession>A0A7C9TL56</accession>
<dbReference type="AlphaFoldDB" id="A0A7C9TL56"/>
<name>A0A7C9TL56_9BURK</name>
<protein>
    <submittedName>
        <fullName evidence="1">Uncharacterized protein</fullName>
    </submittedName>
</protein>
<sequence length="347" mass="36734">MTLSTGTSAAPHGTPSPTLGRLAQEVLAQHGHDAARVADRLRQESGALLAQAPTAELELWLRAAEHVLLGHQDDAASLQALLDDLRRQAPAQRLAEPLLASALARQAAALCLAEQGVPAMPDGTVLEAVDQVRACYNAVLAWARRERWDTATALLDTACAAAQAAPGDLQARRALAALAHNVSADLQQSREPGDDESAALMLKAAHMAREHWALVGGWREVERAEWQLALCYATAGQGAPAQRHAAACLAACEAHVADGADDYEFCFAWQVTALAAIAARQRQTAQDARRQMADRAARLQGGQADYAAQCLAQIDEAYARLTSTVGHDLAGETLAAMLPDEDAPPAH</sequence>
<dbReference type="EMBL" id="JAAGOH010000009">
    <property type="protein sequence ID" value="NDY91387.1"/>
    <property type="molecule type" value="Genomic_DNA"/>
</dbReference>
<dbReference type="Proteomes" id="UP000484255">
    <property type="component" value="Unassembled WGS sequence"/>
</dbReference>
<evidence type="ECO:0000313" key="1">
    <source>
        <dbReference type="EMBL" id="NDY91387.1"/>
    </source>
</evidence>
<comment type="caution">
    <text evidence="1">The sequence shown here is derived from an EMBL/GenBank/DDBJ whole genome shotgun (WGS) entry which is preliminary data.</text>
</comment>
<keyword evidence="2" id="KW-1185">Reference proteome</keyword>
<evidence type="ECO:0000313" key="2">
    <source>
        <dbReference type="Proteomes" id="UP000484255"/>
    </source>
</evidence>